<dbReference type="GO" id="GO:0008168">
    <property type="term" value="F:methyltransferase activity"/>
    <property type="evidence" value="ECO:0007669"/>
    <property type="project" value="UniProtKB-KW"/>
</dbReference>
<dbReference type="AlphaFoldDB" id="A0A7W8YV26"/>
<gene>
    <name evidence="1" type="ORF">HDE69_003398</name>
</gene>
<evidence type="ECO:0000313" key="1">
    <source>
        <dbReference type="EMBL" id="MBB5622323.1"/>
    </source>
</evidence>
<dbReference type="Proteomes" id="UP000537718">
    <property type="component" value="Unassembled WGS sequence"/>
</dbReference>
<dbReference type="InterPro" id="IPR029063">
    <property type="entry name" value="SAM-dependent_MTases_sf"/>
</dbReference>
<reference evidence="1 2" key="1">
    <citation type="submission" date="2020-08" db="EMBL/GenBank/DDBJ databases">
        <title>Genomic Encyclopedia of Type Strains, Phase IV (KMG-V): Genome sequencing to study the core and pangenomes of soil and plant-associated prokaryotes.</title>
        <authorList>
            <person name="Whitman W."/>
        </authorList>
    </citation>
    <scope>NUCLEOTIDE SEQUENCE [LARGE SCALE GENOMIC DNA]</scope>
    <source>
        <strain evidence="1 2">MP7CTX6</strain>
    </source>
</reference>
<accession>A0A7W8YV26</accession>
<proteinExistence type="predicted"/>
<name>A0A7W8YV26_9SPHI</name>
<dbReference type="RefSeq" id="WP_183868252.1">
    <property type="nucleotide sequence ID" value="NZ_JACHCF010000008.1"/>
</dbReference>
<organism evidence="1 2">
    <name type="scientific">Pedobacter cryoconitis</name>
    <dbReference type="NCBI Taxonomy" id="188932"/>
    <lineage>
        <taxon>Bacteria</taxon>
        <taxon>Pseudomonadati</taxon>
        <taxon>Bacteroidota</taxon>
        <taxon>Sphingobacteriia</taxon>
        <taxon>Sphingobacteriales</taxon>
        <taxon>Sphingobacteriaceae</taxon>
        <taxon>Pedobacter</taxon>
    </lineage>
</organism>
<dbReference type="Pfam" id="PF13489">
    <property type="entry name" value="Methyltransf_23"/>
    <property type="match status" value="1"/>
</dbReference>
<evidence type="ECO:0000313" key="2">
    <source>
        <dbReference type="Proteomes" id="UP000537718"/>
    </source>
</evidence>
<comment type="caution">
    <text evidence="1">The sequence shown here is derived from an EMBL/GenBank/DDBJ whole genome shotgun (WGS) entry which is preliminary data.</text>
</comment>
<dbReference type="Gene3D" id="3.40.50.150">
    <property type="entry name" value="Vaccinia Virus protein VP39"/>
    <property type="match status" value="1"/>
</dbReference>
<sequence length="247" mass="28625">MTAKNDYQSSINEVFFNTDTSDTLFKDSVKPYIKDEYRFKRAVSILGNPKGKEIYEVGPYPGTGVYYFGEANNILGLGKSNSDFLNKFQRTKHKLIDIDFEFASEIKGLHNADIVLVMEVLEHIRMSYKFLENISKMVKPGGLIYLTTNNQSYIGYIMKLFFNKAILDPIETEKTFYPGHCRYYDVNELVNVFEKFGFKIVRSGHINFLPDYKLYKNEGFGAIKNALIKILPKRFSTHIELLIKRPE</sequence>
<protein>
    <submittedName>
        <fullName evidence="1">SAM-dependent methyltransferase</fullName>
    </submittedName>
</protein>
<keyword evidence="1" id="KW-0808">Transferase</keyword>
<dbReference type="GO" id="GO:0032259">
    <property type="term" value="P:methylation"/>
    <property type="evidence" value="ECO:0007669"/>
    <property type="project" value="UniProtKB-KW"/>
</dbReference>
<keyword evidence="1" id="KW-0489">Methyltransferase</keyword>
<dbReference type="EMBL" id="JACHCF010000008">
    <property type="protein sequence ID" value="MBB5622323.1"/>
    <property type="molecule type" value="Genomic_DNA"/>
</dbReference>
<dbReference type="SUPFAM" id="SSF53335">
    <property type="entry name" value="S-adenosyl-L-methionine-dependent methyltransferases"/>
    <property type="match status" value="1"/>
</dbReference>